<feature type="region of interest" description="Disordered" evidence="1">
    <location>
        <begin position="52"/>
        <end position="168"/>
    </location>
</feature>
<evidence type="ECO:0000313" key="2">
    <source>
        <dbReference type="EMBL" id="KAK3930057.1"/>
    </source>
</evidence>
<feature type="compositionally biased region" description="Polar residues" evidence="1">
    <location>
        <begin position="180"/>
        <end position="195"/>
    </location>
</feature>
<name>A0AAE1HY16_9NEOP</name>
<feature type="region of interest" description="Disordered" evidence="1">
    <location>
        <begin position="180"/>
        <end position="227"/>
    </location>
</feature>
<comment type="caution">
    <text evidence="2">The sequence shown here is derived from an EMBL/GenBank/DDBJ whole genome shotgun (WGS) entry which is preliminary data.</text>
</comment>
<reference evidence="2" key="1">
    <citation type="submission" date="2021-07" db="EMBL/GenBank/DDBJ databases">
        <authorList>
            <person name="Catto M.A."/>
            <person name="Jacobson A."/>
            <person name="Kennedy G."/>
            <person name="Labadie P."/>
            <person name="Hunt B.G."/>
            <person name="Srinivasan R."/>
        </authorList>
    </citation>
    <scope>NUCLEOTIDE SEQUENCE</scope>
    <source>
        <strain evidence="2">PL_HMW_Pooled</strain>
        <tissue evidence="2">Head</tissue>
    </source>
</reference>
<evidence type="ECO:0000313" key="3">
    <source>
        <dbReference type="Proteomes" id="UP001219518"/>
    </source>
</evidence>
<feature type="compositionally biased region" description="Basic and acidic residues" evidence="1">
    <location>
        <begin position="152"/>
        <end position="161"/>
    </location>
</feature>
<proteinExistence type="predicted"/>
<evidence type="ECO:0000256" key="1">
    <source>
        <dbReference type="SAM" id="MobiDB-lite"/>
    </source>
</evidence>
<feature type="region of interest" description="Disordered" evidence="1">
    <location>
        <begin position="1"/>
        <end position="39"/>
    </location>
</feature>
<gene>
    <name evidence="2" type="ORF">KUF71_004628</name>
</gene>
<organism evidence="2 3">
    <name type="scientific">Frankliniella fusca</name>
    <dbReference type="NCBI Taxonomy" id="407009"/>
    <lineage>
        <taxon>Eukaryota</taxon>
        <taxon>Metazoa</taxon>
        <taxon>Ecdysozoa</taxon>
        <taxon>Arthropoda</taxon>
        <taxon>Hexapoda</taxon>
        <taxon>Insecta</taxon>
        <taxon>Pterygota</taxon>
        <taxon>Neoptera</taxon>
        <taxon>Paraneoptera</taxon>
        <taxon>Thysanoptera</taxon>
        <taxon>Terebrantia</taxon>
        <taxon>Thripoidea</taxon>
        <taxon>Thripidae</taxon>
        <taxon>Frankliniella</taxon>
    </lineage>
</organism>
<feature type="compositionally biased region" description="Basic and acidic residues" evidence="1">
    <location>
        <begin position="84"/>
        <end position="97"/>
    </location>
</feature>
<dbReference type="AlphaFoldDB" id="A0AAE1HY16"/>
<dbReference type="Proteomes" id="UP001219518">
    <property type="component" value="Unassembled WGS sequence"/>
</dbReference>
<accession>A0AAE1HY16</accession>
<dbReference type="EMBL" id="JAHWGI010001409">
    <property type="protein sequence ID" value="KAK3930057.1"/>
    <property type="molecule type" value="Genomic_DNA"/>
</dbReference>
<feature type="compositionally biased region" description="Polar residues" evidence="1">
    <location>
        <begin position="22"/>
        <end position="35"/>
    </location>
</feature>
<keyword evidence="3" id="KW-1185">Reference proteome</keyword>
<protein>
    <submittedName>
        <fullName evidence="2">ATP synthase epsilon chain</fullName>
    </submittedName>
</protein>
<sequence>MSPPSEERIAGGAPRRRRSTEKSTPSVRRNTSSFSIADLDLGSEFDVDLELANVSGGEEESPTPITALATSDRAPPRAHQQDGSVRRSWFETPRRAPDLFMNPKRIRMSAGADDTLSPAVRGRLGAGAEHSPPVSPSVSLPSSAPTTCRTSGTRDARDKDATLSSRTSSRVSIGVGVLYINSTRAQSSRPQQPDTPATGRARNDVSSSPQDLAGADPSPGKSQGNSI</sequence>
<feature type="compositionally biased region" description="Low complexity" evidence="1">
    <location>
        <begin position="136"/>
        <end position="145"/>
    </location>
</feature>
<reference evidence="2" key="2">
    <citation type="journal article" date="2023" name="BMC Genomics">
        <title>Pest status, molecular evolution, and epigenetic factors derived from the genome assembly of Frankliniella fusca, a thysanopteran phytovirus vector.</title>
        <authorList>
            <person name="Catto M.A."/>
            <person name="Labadie P.E."/>
            <person name="Jacobson A.L."/>
            <person name="Kennedy G.G."/>
            <person name="Srinivasan R."/>
            <person name="Hunt B.G."/>
        </authorList>
    </citation>
    <scope>NUCLEOTIDE SEQUENCE</scope>
    <source>
        <strain evidence="2">PL_HMW_Pooled</strain>
    </source>
</reference>